<keyword evidence="1" id="KW-0732">Signal</keyword>
<proteinExistence type="predicted"/>
<keyword evidence="4" id="KW-1185">Reference proteome</keyword>
<dbReference type="Proteomes" id="UP001523566">
    <property type="component" value="Unassembled WGS sequence"/>
</dbReference>
<dbReference type="RefSeq" id="WP_262064648.1">
    <property type="nucleotide sequence ID" value="NZ_JAMXOD010000001.1"/>
</dbReference>
<sequence length="523" mass="55280">MKQKQKIKKSTALLLAGVLAISTAIAAIGATLAAKPINWTATAPEGMPTNERYHVDAAGIKDNKKKQLSFGASSSHTWGSSNIGIARVKESTGSKATYLAAKPGIFIAYRSTEEGQLGSTTAMVYDSTKPYTYSISKNHSVIQSVGKTDQIPITMKDMNGAKLVDAVTWSSDDTDIATVTETTGEITAVGEGLANIRGSFVDCYGQSREIHYLVSVNKPVADLFARRIILKLSNGMEIESGDKENVAAATDINLEDRNPASMLVEVGKSQEAPEVTVMPESAENKKVAWESSKSNIAEVDSATGEVTGVESGVAVITATVENKDGSRITASYPVYVHRPVTKITLGNPESSTIIPGGLQRGPTVSITPENATNRQIVWSSSDSESVKVLKDWGDIEGCGAGTGSARITATITNLDGSKVEASYEMSCPVLATGMTLGDQEKKVLSAGEKMNAPSIKISPESAGNQQVVWSSSESRAAIVDEATGEVTALEVTDKSIDRAVKITATLTNAGGSPIIESYWIYVR</sequence>
<reference evidence="3 4" key="1">
    <citation type="journal article" date="2022" name="Genome Biol. Evol.">
        <title>Host diet, physiology and behaviors set the stage for Lachnospiraceae cladogenesis.</title>
        <authorList>
            <person name="Vera-Ponce De Leon A."/>
            <person name="Schneider M."/>
            <person name="Jahnes B.C."/>
            <person name="Sadowski V."/>
            <person name="Camuy-Velez L.A."/>
            <person name="Duan J."/>
            <person name="Sabree Z.L."/>
        </authorList>
    </citation>
    <scope>NUCLEOTIDE SEQUENCE [LARGE SCALE GENOMIC DNA]</scope>
    <source>
        <strain evidence="3 4">PAL113</strain>
    </source>
</reference>
<dbReference type="EMBL" id="JAMZFW010000001">
    <property type="protein sequence ID" value="MCP1100860.1"/>
    <property type="molecule type" value="Genomic_DNA"/>
</dbReference>
<evidence type="ECO:0000259" key="2">
    <source>
        <dbReference type="SMART" id="SM00635"/>
    </source>
</evidence>
<feature type="chain" id="PRO_5045169906" evidence="1">
    <location>
        <begin position="27"/>
        <end position="523"/>
    </location>
</feature>
<evidence type="ECO:0000313" key="3">
    <source>
        <dbReference type="EMBL" id="MCP1100860.1"/>
    </source>
</evidence>
<evidence type="ECO:0000313" key="4">
    <source>
        <dbReference type="Proteomes" id="UP001523566"/>
    </source>
</evidence>
<name>A0ABT1E4V0_9FIRM</name>
<feature type="domain" description="BIG2" evidence="2">
    <location>
        <begin position="339"/>
        <end position="420"/>
    </location>
</feature>
<dbReference type="SMART" id="SM00635">
    <property type="entry name" value="BID_2"/>
    <property type="match status" value="4"/>
</dbReference>
<feature type="domain" description="BIG2" evidence="2">
    <location>
        <begin position="248"/>
        <end position="330"/>
    </location>
</feature>
<organism evidence="3 4">
    <name type="scientific">Aequitasia blattaphilus</name>
    <dbReference type="NCBI Taxonomy" id="2949332"/>
    <lineage>
        <taxon>Bacteria</taxon>
        <taxon>Bacillati</taxon>
        <taxon>Bacillota</taxon>
        <taxon>Clostridia</taxon>
        <taxon>Lachnospirales</taxon>
        <taxon>Lachnospiraceae</taxon>
        <taxon>Aequitasia</taxon>
    </lineage>
</organism>
<gene>
    <name evidence="3" type="ORF">NK125_00330</name>
</gene>
<dbReference type="InterPro" id="IPR003343">
    <property type="entry name" value="Big_2"/>
</dbReference>
<dbReference type="Gene3D" id="2.60.40.1080">
    <property type="match status" value="4"/>
</dbReference>
<dbReference type="SUPFAM" id="SSF49373">
    <property type="entry name" value="Invasin/intimin cell-adhesion fragments"/>
    <property type="match status" value="3"/>
</dbReference>
<protein>
    <submittedName>
        <fullName evidence="3">Ig-like domain-containing protein</fullName>
    </submittedName>
</protein>
<comment type="caution">
    <text evidence="3">The sequence shown here is derived from an EMBL/GenBank/DDBJ whole genome shotgun (WGS) entry which is preliminary data.</text>
</comment>
<feature type="domain" description="BIG2" evidence="2">
    <location>
        <begin position="430"/>
        <end position="516"/>
    </location>
</feature>
<dbReference type="InterPro" id="IPR008964">
    <property type="entry name" value="Invasin/intimin_cell_adhesion"/>
</dbReference>
<feature type="domain" description="BIG2" evidence="2">
    <location>
        <begin position="129"/>
        <end position="224"/>
    </location>
</feature>
<accession>A0ABT1E4V0</accession>
<evidence type="ECO:0000256" key="1">
    <source>
        <dbReference type="SAM" id="SignalP"/>
    </source>
</evidence>
<feature type="signal peptide" evidence="1">
    <location>
        <begin position="1"/>
        <end position="26"/>
    </location>
</feature>
<dbReference type="Pfam" id="PF02368">
    <property type="entry name" value="Big_2"/>
    <property type="match status" value="4"/>
</dbReference>